<dbReference type="EMBL" id="JABBGJ010000025">
    <property type="protein sequence ID" value="NMM00783.1"/>
    <property type="molecule type" value="Genomic_DNA"/>
</dbReference>
<dbReference type="PROSITE" id="PS51318">
    <property type="entry name" value="TAT"/>
    <property type="match status" value="1"/>
</dbReference>
<dbReference type="InterPro" id="IPR006311">
    <property type="entry name" value="TAT_signal"/>
</dbReference>
<reference evidence="1 2" key="1">
    <citation type="submission" date="2020-04" db="EMBL/GenBank/DDBJ databases">
        <title>Paraburkholderia sp. RP-4-7 isolated from soil.</title>
        <authorList>
            <person name="Dahal R.H."/>
        </authorList>
    </citation>
    <scope>NUCLEOTIDE SEQUENCE [LARGE SCALE GENOMIC DNA]</scope>
    <source>
        <strain evidence="1 2">RP-4-7</strain>
    </source>
</reference>
<dbReference type="RefSeq" id="WP_169487659.1">
    <property type="nucleotide sequence ID" value="NZ_JABBGJ010000025.1"/>
</dbReference>
<protein>
    <submittedName>
        <fullName evidence="1">TAT (Twin-arginine translocation) pathway signal sequence</fullName>
    </submittedName>
</protein>
<evidence type="ECO:0000313" key="2">
    <source>
        <dbReference type="Proteomes" id="UP000544134"/>
    </source>
</evidence>
<gene>
    <name evidence="1" type="ORF">HHL24_22930</name>
</gene>
<name>A0A848II13_9BURK</name>
<sequence>MSSTKRVNPLRRQFLQVSASAGLCGTLGLSAAVRSEAATVAPGNAAHEAKPKAISLAECMSLSPLQVAQRSPLAKRSFAYINECVSQIQDGALRSVTRSMIENPAPTIMSYYLGQPERQEALFKELKDRNLLAADVTREQLFPPCKSADTPAQPMLSAPGSDYNSHHSYPGGLCAHTATNLRHAIDYKHTYEQIFRYSLSLDVLFASQTLHDLQKTWVFQWRDDNSCLKELTIGDTGAHHIYSLAQCMTHDLPADVILAQACAHTNPGVLDGEKKIVGWLTAAALMARVDPVAKGYVTDQQALPKPHKQEWFVSHICDYDFVFANPAAKDAIAVLKGIAKEDYGMTDAQLDGREFNSFRNYLGSQISWLRTNFENSNDVHAVRQLIHATVTTT</sequence>
<proteinExistence type="predicted"/>
<evidence type="ECO:0000313" key="1">
    <source>
        <dbReference type="EMBL" id="NMM00783.1"/>
    </source>
</evidence>
<accession>A0A848II13</accession>
<keyword evidence="2" id="KW-1185">Reference proteome</keyword>
<dbReference type="Proteomes" id="UP000544134">
    <property type="component" value="Unassembled WGS sequence"/>
</dbReference>
<organism evidence="1 2">
    <name type="scientific">Paraburkholderia polaris</name>
    <dbReference type="NCBI Taxonomy" id="2728848"/>
    <lineage>
        <taxon>Bacteria</taxon>
        <taxon>Pseudomonadati</taxon>
        <taxon>Pseudomonadota</taxon>
        <taxon>Betaproteobacteria</taxon>
        <taxon>Burkholderiales</taxon>
        <taxon>Burkholderiaceae</taxon>
        <taxon>Paraburkholderia</taxon>
    </lineage>
</organism>
<comment type="caution">
    <text evidence="1">The sequence shown here is derived from an EMBL/GenBank/DDBJ whole genome shotgun (WGS) entry which is preliminary data.</text>
</comment>
<dbReference type="AlphaFoldDB" id="A0A848II13"/>